<sequence>MWMTPIEGPDTDIVSVLRRSIVHTPWIWSSRNFIHDDTVHIYNHMTIPTNEIVRDFAQSKSSKENCLQQGHRGWGTELVPQHIAELYNKQMILWEQVSRRSSLSALSLASTTPRWIIMERVQLTSAFQSRAAYLDNHLQITSPN</sequence>
<evidence type="ECO:0000256" key="8">
    <source>
        <dbReference type="ARBA" id="ARBA00023242"/>
    </source>
</evidence>
<evidence type="ECO:0000256" key="3">
    <source>
        <dbReference type="ARBA" id="ARBA00010494"/>
    </source>
</evidence>
<dbReference type="GO" id="GO:0005874">
    <property type="term" value="C:microtubule"/>
    <property type="evidence" value="ECO:0007669"/>
    <property type="project" value="UniProtKB-KW"/>
</dbReference>
<evidence type="ECO:0000256" key="5">
    <source>
        <dbReference type="ARBA" id="ARBA00022490"/>
    </source>
</evidence>
<gene>
    <name evidence="10" type="ORF">TCEB3V08_LOCUS2418</name>
</gene>
<comment type="subcellular location">
    <subcellularLocation>
        <location evidence="1">Cytoplasm</location>
        <location evidence="1">Cytoskeleton</location>
        <location evidence="1">Microtubule organizing center</location>
        <location evidence="1">Centrosome</location>
        <location evidence="1">Centriole</location>
    </subcellularLocation>
    <subcellularLocation>
        <location evidence="2">Nucleus</location>
    </subcellularLocation>
</comment>
<keyword evidence="7" id="KW-0206">Cytoskeleton</keyword>
<keyword evidence="5" id="KW-0963">Cytoplasm</keyword>
<evidence type="ECO:0000313" key="10">
    <source>
        <dbReference type="EMBL" id="CAD7394493.1"/>
    </source>
</evidence>
<dbReference type="GO" id="GO:0008017">
    <property type="term" value="F:microtubule binding"/>
    <property type="evidence" value="ECO:0007669"/>
    <property type="project" value="InterPro"/>
</dbReference>
<keyword evidence="6" id="KW-0493">Microtubule</keyword>
<evidence type="ECO:0000256" key="7">
    <source>
        <dbReference type="ARBA" id="ARBA00023212"/>
    </source>
</evidence>
<dbReference type="EMBL" id="OC316982">
    <property type="protein sequence ID" value="CAD7394493.1"/>
    <property type="molecule type" value="Genomic_DNA"/>
</dbReference>
<dbReference type="GO" id="GO:0046600">
    <property type="term" value="P:negative regulation of centriole replication"/>
    <property type="evidence" value="ECO:0007669"/>
    <property type="project" value="InterPro"/>
</dbReference>
<reference evidence="10" key="1">
    <citation type="submission" date="2020-11" db="EMBL/GenBank/DDBJ databases">
        <authorList>
            <person name="Tran Van P."/>
        </authorList>
    </citation>
    <scope>NUCLEOTIDE SEQUENCE</scope>
</reference>
<dbReference type="InterPro" id="IPR029136">
    <property type="entry name" value="MDM1"/>
</dbReference>
<comment type="function">
    <text evidence="9">Microtubule-binding protein that negatively regulates centriole duplication. Binds to and stabilizes microtubules.</text>
</comment>
<dbReference type="GO" id="GO:0005634">
    <property type="term" value="C:nucleus"/>
    <property type="evidence" value="ECO:0007669"/>
    <property type="project" value="UniProtKB-SubCell"/>
</dbReference>
<evidence type="ECO:0000256" key="9">
    <source>
        <dbReference type="ARBA" id="ARBA00045771"/>
    </source>
</evidence>
<proteinExistence type="inferred from homology"/>
<evidence type="ECO:0000256" key="1">
    <source>
        <dbReference type="ARBA" id="ARBA00004114"/>
    </source>
</evidence>
<comment type="similarity">
    <text evidence="3">Belongs to the MDM1 family.</text>
</comment>
<evidence type="ECO:0000256" key="4">
    <source>
        <dbReference type="ARBA" id="ARBA00013508"/>
    </source>
</evidence>
<evidence type="ECO:0000256" key="2">
    <source>
        <dbReference type="ARBA" id="ARBA00004123"/>
    </source>
</evidence>
<dbReference type="AlphaFoldDB" id="A0A7R9CDL3"/>
<evidence type="ECO:0000256" key="6">
    <source>
        <dbReference type="ARBA" id="ARBA00022701"/>
    </source>
</evidence>
<name>A0A7R9CDL3_TIMCR</name>
<protein>
    <recommendedName>
        <fullName evidence="4">Nuclear protein MDM1</fullName>
    </recommendedName>
</protein>
<dbReference type="PANTHER" id="PTHR32078">
    <property type="entry name" value="NUCLEAR PROTEIN MDM1"/>
    <property type="match status" value="1"/>
</dbReference>
<keyword evidence="8" id="KW-0539">Nucleus</keyword>
<accession>A0A7R9CDL3</accession>
<dbReference type="PANTHER" id="PTHR32078:SF1">
    <property type="entry name" value="NUCLEAR PROTEIN MDM1"/>
    <property type="match status" value="1"/>
</dbReference>
<dbReference type="GO" id="GO:0005814">
    <property type="term" value="C:centriole"/>
    <property type="evidence" value="ECO:0007669"/>
    <property type="project" value="UniProtKB-SubCell"/>
</dbReference>
<organism evidence="10">
    <name type="scientific">Timema cristinae</name>
    <name type="common">Walking stick</name>
    <dbReference type="NCBI Taxonomy" id="61476"/>
    <lineage>
        <taxon>Eukaryota</taxon>
        <taxon>Metazoa</taxon>
        <taxon>Ecdysozoa</taxon>
        <taxon>Arthropoda</taxon>
        <taxon>Hexapoda</taxon>
        <taxon>Insecta</taxon>
        <taxon>Pterygota</taxon>
        <taxon>Neoptera</taxon>
        <taxon>Polyneoptera</taxon>
        <taxon>Phasmatodea</taxon>
        <taxon>Timematodea</taxon>
        <taxon>Timematoidea</taxon>
        <taxon>Timematidae</taxon>
        <taxon>Timema</taxon>
    </lineage>
</organism>